<feature type="region of interest" description="Disordered" evidence="1">
    <location>
        <begin position="94"/>
        <end position="128"/>
    </location>
</feature>
<evidence type="ECO:0000313" key="2">
    <source>
        <dbReference type="EMBL" id="MBK4736090.1"/>
    </source>
</evidence>
<keyword evidence="3" id="KW-1185">Reference proteome</keyword>
<dbReference type="EMBL" id="JAEPBG010000006">
    <property type="protein sequence ID" value="MBK4736090.1"/>
    <property type="molecule type" value="Genomic_DNA"/>
</dbReference>
<feature type="compositionally biased region" description="Polar residues" evidence="1">
    <location>
        <begin position="94"/>
        <end position="118"/>
    </location>
</feature>
<sequence>MPKQNHDLGRRLHLQIQEKYCPGLIAFLDRVPNGEVNAFIRNVLLHWFEVHEGRGDLEQAIEKMLLFGTLRIAREHLDVENNMVDTYFERISPTSRPQPFSVQSTSPITTPAQATQHSPNPPSSEPAVSSFVRPVALENTRATTRNEVISSVEKDAILFDPDDLLNGSL</sequence>
<proteinExistence type="predicted"/>
<dbReference type="RefSeq" id="WP_200593191.1">
    <property type="nucleotide sequence ID" value="NZ_JAEPBG010000006.1"/>
</dbReference>
<protein>
    <submittedName>
        <fullName evidence="2">Uncharacterized protein</fullName>
    </submittedName>
</protein>
<gene>
    <name evidence="2" type="ORF">JJB74_15820</name>
</gene>
<dbReference type="AlphaFoldDB" id="A0A934W791"/>
<dbReference type="Proteomes" id="UP000622890">
    <property type="component" value="Unassembled WGS sequence"/>
</dbReference>
<accession>A0A934W791</accession>
<organism evidence="2 3">
    <name type="scientific">Noviherbaspirillum pedocola</name>
    <dbReference type="NCBI Taxonomy" id="2801341"/>
    <lineage>
        <taxon>Bacteria</taxon>
        <taxon>Pseudomonadati</taxon>
        <taxon>Pseudomonadota</taxon>
        <taxon>Betaproteobacteria</taxon>
        <taxon>Burkholderiales</taxon>
        <taxon>Oxalobacteraceae</taxon>
        <taxon>Noviherbaspirillum</taxon>
    </lineage>
</organism>
<evidence type="ECO:0000256" key="1">
    <source>
        <dbReference type="SAM" id="MobiDB-lite"/>
    </source>
</evidence>
<comment type="caution">
    <text evidence="2">The sequence shown here is derived from an EMBL/GenBank/DDBJ whole genome shotgun (WGS) entry which is preliminary data.</text>
</comment>
<name>A0A934W791_9BURK</name>
<reference evidence="2" key="1">
    <citation type="submission" date="2021-01" db="EMBL/GenBank/DDBJ databases">
        <title>Genome sequence of strain Noviherbaspirillum sp. DKR-6.</title>
        <authorList>
            <person name="Chaudhary D.K."/>
        </authorList>
    </citation>
    <scope>NUCLEOTIDE SEQUENCE</scope>
    <source>
        <strain evidence="2">DKR-6</strain>
    </source>
</reference>
<evidence type="ECO:0000313" key="3">
    <source>
        <dbReference type="Proteomes" id="UP000622890"/>
    </source>
</evidence>